<accession>A0A085TZP1</accession>
<reference evidence="10 11" key="2">
    <citation type="journal article" date="2015" name="Antonie Van Leeuwenhoek">
        <title>Thioclava indica sp. nov., isolated from surface seawater of the Indian Ocean.</title>
        <authorList>
            <person name="Liu Y."/>
            <person name="Lai Q."/>
            <person name="Du J."/>
            <person name="Xu H."/>
            <person name="Jiang L."/>
            <person name="Shao Z."/>
        </authorList>
    </citation>
    <scope>NUCLEOTIDE SEQUENCE [LARGE SCALE GENOMIC DNA]</scope>
    <source>
        <strain evidence="10 11">13D2W-2</strain>
    </source>
</reference>
<keyword evidence="11" id="KW-1185">Reference proteome</keyword>
<dbReference type="InterPro" id="IPR006001">
    <property type="entry name" value="Therm_gnt_kin"/>
</dbReference>
<evidence type="ECO:0000256" key="9">
    <source>
        <dbReference type="RuleBase" id="RU363066"/>
    </source>
</evidence>
<keyword evidence="4 9" id="KW-0808">Transferase</keyword>
<comment type="caution">
    <text evidence="10">The sequence shown here is derived from an EMBL/GenBank/DDBJ whole genome shotgun (WGS) entry which is preliminary data.</text>
</comment>
<comment type="similarity">
    <text evidence="2 9">Belongs to the gluconokinase GntK/GntV family.</text>
</comment>
<dbReference type="GO" id="GO:0005975">
    <property type="term" value="P:carbohydrate metabolic process"/>
    <property type="evidence" value="ECO:0007669"/>
    <property type="project" value="InterPro"/>
</dbReference>
<dbReference type="NCBIfam" id="TIGR01313">
    <property type="entry name" value="therm_gnt_kin"/>
    <property type="match status" value="1"/>
</dbReference>
<dbReference type="SUPFAM" id="SSF52540">
    <property type="entry name" value="P-loop containing nucleoside triphosphate hydrolases"/>
    <property type="match status" value="1"/>
</dbReference>
<sequence>MGVCGTGKTTIARRTAQAMGAAFLDADDFHPPENVARMAAGLPLDDSMRWQWLDRVAEAVAETTRREGAQVVLACSALKRTYRDRLRARLGPIHVAHLSGPPALIAERMTARPGHFMPVGLLDSQLADLEPPGQEEDALICDISRPPEALCAQIRAKWGPALQE</sequence>
<name>A0A085TZP1_9RHOB</name>
<evidence type="ECO:0000256" key="3">
    <source>
        <dbReference type="ARBA" id="ARBA00012054"/>
    </source>
</evidence>
<reference evidence="11" key="1">
    <citation type="submission" date="2013-04" db="EMBL/GenBank/DDBJ databases">
        <title>Thioclava sp. 13D2W-2 Genome Sequencing.</title>
        <authorList>
            <person name="Lai Q."/>
            <person name="Li G."/>
            <person name="Shao Z."/>
        </authorList>
    </citation>
    <scope>NUCLEOTIDE SEQUENCE [LARGE SCALE GENOMIC DNA]</scope>
    <source>
        <strain evidence="11">13D2W-2</strain>
    </source>
</reference>
<evidence type="ECO:0000256" key="5">
    <source>
        <dbReference type="ARBA" id="ARBA00022741"/>
    </source>
</evidence>
<keyword evidence="6 9" id="KW-0418">Kinase</keyword>
<evidence type="ECO:0000256" key="8">
    <source>
        <dbReference type="ARBA" id="ARBA00048090"/>
    </source>
</evidence>
<dbReference type="Gene3D" id="3.40.50.300">
    <property type="entry name" value="P-loop containing nucleotide triphosphate hydrolases"/>
    <property type="match status" value="1"/>
</dbReference>
<proteinExistence type="inferred from homology"/>
<evidence type="ECO:0000256" key="7">
    <source>
        <dbReference type="ARBA" id="ARBA00022840"/>
    </source>
</evidence>
<dbReference type="EMBL" id="AQRC01000002">
    <property type="protein sequence ID" value="KFE36188.1"/>
    <property type="molecule type" value="Genomic_DNA"/>
</dbReference>
<dbReference type="PANTHER" id="PTHR43442:SF3">
    <property type="entry name" value="GLUCONOKINASE-RELATED"/>
    <property type="match status" value="1"/>
</dbReference>
<dbReference type="GO" id="GO:0005737">
    <property type="term" value="C:cytoplasm"/>
    <property type="evidence" value="ECO:0007669"/>
    <property type="project" value="TreeGrafter"/>
</dbReference>
<dbReference type="GO" id="GO:0005524">
    <property type="term" value="F:ATP binding"/>
    <property type="evidence" value="ECO:0007669"/>
    <property type="project" value="UniProtKB-KW"/>
</dbReference>
<keyword evidence="7 9" id="KW-0067">ATP-binding</keyword>
<dbReference type="CDD" id="cd02021">
    <property type="entry name" value="GntK"/>
    <property type="match status" value="1"/>
</dbReference>
<dbReference type="EC" id="2.7.1.12" evidence="3 9"/>
<dbReference type="eggNOG" id="COG3265">
    <property type="taxonomic scope" value="Bacteria"/>
</dbReference>
<evidence type="ECO:0000256" key="6">
    <source>
        <dbReference type="ARBA" id="ARBA00022777"/>
    </source>
</evidence>
<dbReference type="Pfam" id="PF13671">
    <property type="entry name" value="AAA_33"/>
    <property type="match status" value="1"/>
</dbReference>
<keyword evidence="5 9" id="KW-0547">Nucleotide-binding</keyword>
<dbReference type="PANTHER" id="PTHR43442">
    <property type="entry name" value="GLUCONOKINASE-RELATED"/>
    <property type="match status" value="1"/>
</dbReference>
<evidence type="ECO:0000313" key="10">
    <source>
        <dbReference type="EMBL" id="KFE36188.1"/>
    </source>
</evidence>
<evidence type="ECO:0000313" key="11">
    <source>
        <dbReference type="Proteomes" id="UP000028607"/>
    </source>
</evidence>
<comment type="catalytic activity">
    <reaction evidence="8 9">
        <text>D-gluconate + ATP = 6-phospho-D-gluconate + ADP + H(+)</text>
        <dbReference type="Rhea" id="RHEA:19433"/>
        <dbReference type="ChEBI" id="CHEBI:15378"/>
        <dbReference type="ChEBI" id="CHEBI:18391"/>
        <dbReference type="ChEBI" id="CHEBI:30616"/>
        <dbReference type="ChEBI" id="CHEBI:58759"/>
        <dbReference type="ChEBI" id="CHEBI:456216"/>
        <dbReference type="EC" id="2.7.1.12"/>
    </reaction>
</comment>
<dbReference type="Proteomes" id="UP000028607">
    <property type="component" value="Unassembled WGS sequence"/>
</dbReference>
<organism evidence="10 11">
    <name type="scientific">Thioclava atlantica</name>
    <dbReference type="NCBI Taxonomy" id="1317124"/>
    <lineage>
        <taxon>Bacteria</taxon>
        <taxon>Pseudomonadati</taxon>
        <taxon>Pseudomonadota</taxon>
        <taxon>Alphaproteobacteria</taxon>
        <taxon>Rhodobacterales</taxon>
        <taxon>Paracoccaceae</taxon>
        <taxon>Thioclava</taxon>
    </lineage>
</organism>
<evidence type="ECO:0000256" key="4">
    <source>
        <dbReference type="ARBA" id="ARBA00022679"/>
    </source>
</evidence>
<dbReference type="PATRIC" id="fig|1317124.6.peg.541"/>
<evidence type="ECO:0000256" key="1">
    <source>
        <dbReference type="ARBA" id="ARBA00004761"/>
    </source>
</evidence>
<dbReference type="GO" id="GO:0046316">
    <property type="term" value="F:gluconokinase activity"/>
    <property type="evidence" value="ECO:0007669"/>
    <property type="project" value="UniProtKB-EC"/>
</dbReference>
<dbReference type="InterPro" id="IPR027417">
    <property type="entry name" value="P-loop_NTPase"/>
</dbReference>
<comment type="pathway">
    <text evidence="1">Carbohydrate acid metabolism.</text>
</comment>
<dbReference type="AlphaFoldDB" id="A0A085TZP1"/>
<gene>
    <name evidence="10" type="ORF">DW2_02719</name>
</gene>
<protein>
    <recommendedName>
        <fullName evidence="3 9">Gluconokinase</fullName>
        <ecNumber evidence="3 9">2.7.1.12</ecNumber>
    </recommendedName>
</protein>
<evidence type="ECO:0000256" key="2">
    <source>
        <dbReference type="ARBA" id="ARBA00008420"/>
    </source>
</evidence>
<dbReference type="STRING" id="1317124.DW2_02719"/>